<dbReference type="Proteomes" id="UP001063698">
    <property type="component" value="Chromosome"/>
</dbReference>
<evidence type="ECO:0000256" key="3">
    <source>
        <dbReference type="ARBA" id="ARBA00023274"/>
    </source>
</evidence>
<keyword evidence="2 4" id="KW-0689">Ribosomal protein</keyword>
<dbReference type="Pfam" id="PF00572">
    <property type="entry name" value="Ribosomal_L13"/>
    <property type="match status" value="1"/>
</dbReference>
<dbReference type="Gene3D" id="3.90.1180.10">
    <property type="entry name" value="Ribosomal protein L13"/>
    <property type="match status" value="1"/>
</dbReference>
<dbReference type="InterPro" id="IPR005755">
    <property type="entry name" value="Ribosomal_uL13_euk/arc"/>
</dbReference>
<reference evidence="6" key="1">
    <citation type="submission" date="2013-11" db="EMBL/GenBank/DDBJ databases">
        <title>Comparative genomics of Ignicoccus.</title>
        <authorList>
            <person name="Podar M."/>
        </authorList>
    </citation>
    <scope>NUCLEOTIDE SEQUENCE</scope>
    <source>
        <strain evidence="6">DSM 13166</strain>
    </source>
</reference>
<dbReference type="GO" id="GO:0022625">
    <property type="term" value="C:cytosolic large ribosomal subunit"/>
    <property type="evidence" value="ECO:0007669"/>
    <property type="project" value="UniProtKB-UniRule"/>
</dbReference>
<accession>A0A977KAX8</accession>
<dbReference type="GO" id="GO:0017148">
    <property type="term" value="P:negative regulation of translation"/>
    <property type="evidence" value="ECO:0007669"/>
    <property type="project" value="TreeGrafter"/>
</dbReference>
<dbReference type="PANTHER" id="PTHR11545">
    <property type="entry name" value="RIBOSOMAL PROTEIN L13"/>
    <property type="match status" value="1"/>
</dbReference>
<dbReference type="SUPFAM" id="SSF52161">
    <property type="entry name" value="Ribosomal protein L13"/>
    <property type="match status" value="1"/>
</dbReference>
<name>A0A977KAX8_9CREN</name>
<keyword evidence="3 4" id="KW-0687">Ribonucleoprotein</keyword>
<dbReference type="InterPro" id="IPR005823">
    <property type="entry name" value="Ribosomal_uL13_bac-type"/>
</dbReference>
<dbReference type="CDD" id="cd00392">
    <property type="entry name" value="Ribosomal_L13"/>
    <property type="match status" value="1"/>
</dbReference>
<protein>
    <recommendedName>
        <fullName evidence="4">Large ribosomal subunit protein uL13</fullName>
    </recommendedName>
</protein>
<dbReference type="InterPro" id="IPR023563">
    <property type="entry name" value="Ribosomal_uL13_CS"/>
</dbReference>
<dbReference type="NCBIfam" id="TIGR01077">
    <property type="entry name" value="L13_A_E"/>
    <property type="match status" value="1"/>
</dbReference>
<proteinExistence type="inferred from homology"/>
<organism evidence="6 7">
    <name type="scientific">Ignicoccus pacificus DSM 13166</name>
    <dbReference type="NCBI Taxonomy" id="940294"/>
    <lineage>
        <taxon>Archaea</taxon>
        <taxon>Thermoproteota</taxon>
        <taxon>Thermoprotei</taxon>
        <taxon>Desulfurococcales</taxon>
        <taxon>Desulfurococcaceae</taxon>
        <taxon>Ignicoccus</taxon>
    </lineage>
</organism>
<dbReference type="GO" id="GO:0003729">
    <property type="term" value="F:mRNA binding"/>
    <property type="evidence" value="ECO:0007669"/>
    <property type="project" value="TreeGrafter"/>
</dbReference>
<gene>
    <name evidence="4" type="primary">rpl13</name>
    <name evidence="6" type="ORF">IPA_05215</name>
</gene>
<comment type="similarity">
    <text evidence="1 4 5">Belongs to the universal ribosomal protein uL13 family.</text>
</comment>
<dbReference type="InterPro" id="IPR005822">
    <property type="entry name" value="Ribosomal_uL13"/>
</dbReference>
<dbReference type="EMBL" id="CP006868">
    <property type="protein sequence ID" value="UXD21536.1"/>
    <property type="molecule type" value="Genomic_DNA"/>
</dbReference>
<dbReference type="NCBIfam" id="NF005004">
    <property type="entry name" value="PRK06394.1"/>
    <property type="match status" value="1"/>
</dbReference>
<evidence type="ECO:0000256" key="5">
    <source>
        <dbReference type="RuleBase" id="RU003877"/>
    </source>
</evidence>
<dbReference type="InterPro" id="IPR036899">
    <property type="entry name" value="Ribosomal_uL13_sf"/>
</dbReference>
<dbReference type="AlphaFoldDB" id="A0A977KAX8"/>
<evidence type="ECO:0000256" key="4">
    <source>
        <dbReference type="HAMAP-Rule" id="MF_01366"/>
    </source>
</evidence>
<dbReference type="PANTHER" id="PTHR11545:SF3">
    <property type="entry name" value="LARGE RIBOSOMAL SUBUNIT PROTEIN UL13"/>
    <property type="match status" value="1"/>
</dbReference>
<dbReference type="PIRSF" id="PIRSF002181">
    <property type="entry name" value="Ribosomal_L13"/>
    <property type="match status" value="1"/>
</dbReference>
<keyword evidence="7" id="KW-1185">Reference proteome</keyword>
<evidence type="ECO:0000256" key="2">
    <source>
        <dbReference type="ARBA" id="ARBA00022980"/>
    </source>
</evidence>
<evidence type="ECO:0000256" key="1">
    <source>
        <dbReference type="ARBA" id="ARBA00006227"/>
    </source>
</evidence>
<dbReference type="PROSITE" id="PS00783">
    <property type="entry name" value="RIBOSOMAL_L13"/>
    <property type="match status" value="1"/>
</dbReference>
<evidence type="ECO:0000313" key="6">
    <source>
        <dbReference type="EMBL" id="UXD21536.1"/>
    </source>
</evidence>
<evidence type="ECO:0000313" key="7">
    <source>
        <dbReference type="Proteomes" id="UP001063698"/>
    </source>
</evidence>
<sequence length="150" mass="16849">MENMKRVVIVDGANQILGRMASHVAKMALEGYEVHIINAEKVVLSGKPEMVVNAYQLLLDVKTHKNPYRTKIKRPRTPVALVKDAIKGMLPKHNTRGREAFKRVKAYIGTPELKVKGEVIRFLDADARRLSGKYITVGEVAKRMGWKGEA</sequence>
<dbReference type="GO" id="GO:0003735">
    <property type="term" value="F:structural constituent of ribosome"/>
    <property type="evidence" value="ECO:0007669"/>
    <property type="project" value="UniProtKB-UniRule"/>
</dbReference>
<dbReference type="HAMAP" id="MF_01366">
    <property type="entry name" value="Ribosomal_uL13"/>
    <property type="match status" value="1"/>
</dbReference>
<dbReference type="KEGG" id="ipc:IPA_05215"/>
<comment type="subunit">
    <text evidence="4">Part of the 50S ribosomal subunit.</text>
</comment>
<comment type="function">
    <text evidence="4">This protein is one of the early assembly proteins of the 50S ribosomal subunit, although it is not seen to bind rRNA by itself. It is important during the early stages of 50S assembly.</text>
</comment>
<dbReference type="GO" id="GO:0006412">
    <property type="term" value="P:translation"/>
    <property type="evidence" value="ECO:0007669"/>
    <property type="project" value="UniProtKB-UniRule"/>
</dbReference>